<feature type="signal peptide" evidence="1">
    <location>
        <begin position="1"/>
        <end position="19"/>
    </location>
</feature>
<reference evidence="2 3" key="1">
    <citation type="submission" date="2020-07" db="EMBL/GenBank/DDBJ databases">
        <authorList>
            <person name="Feng X."/>
        </authorList>
    </citation>
    <scope>NUCLEOTIDE SEQUENCE [LARGE SCALE GENOMIC DNA]</scope>
    <source>
        <strain evidence="2 3">JCM31066</strain>
    </source>
</reference>
<dbReference type="Gene3D" id="2.160.20.10">
    <property type="entry name" value="Single-stranded right-handed beta-helix, Pectin lyase-like"/>
    <property type="match status" value="3"/>
</dbReference>
<dbReference type="InterPro" id="IPR011050">
    <property type="entry name" value="Pectin_lyase_fold/virulence"/>
</dbReference>
<dbReference type="RefSeq" id="WP_185674463.1">
    <property type="nucleotide sequence ID" value="NZ_JACHVB010000013.1"/>
</dbReference>
<evidence type="ECO:0008006" key="4">
    <source>
        <dbReference type="Google" id="ProtNLM"/>
    </source>
</evidence>
<keyword evidence="3" id="KW-1185">Reference proteome</keyword>
<dbReference type="SUPFAM" id="SSF51126">
    <property type="entry name" value="Pectin lyase-like"/>
    <property type="match status" value="1"/>
</dbReference>
<dbReference type="EMBL" id="JACHVB010000013">
    <property type="protein sequence ID" value="MBC2593459.1"/>
    <property type="molecule type" value="Genomic_DNA"/>
</dbReference>
<dbReference type="SMART" id="SM00710">
    <property type="entry name" value="PbH1"/>
    <property type="match status" value="4"/>
</dbReference>
<name>A0A842HBD5_9BACT</name>
<dbReference type="AlphaFoldDB" id="A0A842HBD5"/>
<gene>
    <name evidence="2" type="ORF">H5P28_04215</name>
</gene>
<keyword evidence="1" id="KW-0732">Signal</keyword>
<sequence length="528" mass="57701">MNLLHGLFLTLGLACGCCAAQNTVSLADFGGAPDDGLDDTAAFQNLFSQARNQPGLTVLLEPGVYDLAAEEGAFGSLFVLRNVQQFTMNGEGAILRINTPTIGLFKLIGCVDVSLKGFSVGYDPVPFAWGKVVEVEQQSGTIIVEANPESPSFVEPWITKNGLWGYFMDDTVPGRLTRGMPNVLFLKAPPEETAVGTFAIPLTCPPDVLRKIEPGMVFMLNARENRSPLLIAQDCRNLLLERIISYGSVGGHYLAVDSEGLSFIGCEAKIGRGMIKGGNADFIHVQNARGPIVIRDNVVEGISDDAINLYSKPFFLLDQLEPRRLQLSADARTFAPRKSAGQLRVGDGLVIFDREKGEIVARTRITSVFPEEGIVDVSDPLPELMSRKEALGFYGTGFNRGVLIEGNTFKNSRRFGVFLKAYDVELSKNTFTGLSGPAIFMCNEPGSYREGLFCENVEIVSNRIIDCGFSSNFDENKNWGIITIEALRAPHIPIEDIDAFHDITLVNNVIEQCTRGMNLRNITGLKTQ</sequence>
<feature type="chain" id="PRO_5032522722" description="Right handed beta helix domain-containing protein" evidence="1">
    <location>
        <begin position="20"/>
        <end position="528"/>
    </location>
</feature>
<dbReference type="InterPro" id="IPR006626">
    <property type="entry name" value="PbH1"/>
</dbReference>
<accession>A0A842HBD5</accession>
<organism evidence="2 3">
    <name type="scientific">Ruficoccus amylovorans</name>
    <dbReference type="NCBI Taxonomy" id="1804625"/>
    <lineage>
        <taxon>Bacteria</taxon>
        <taxon>Pseudomonadati</taxon>
        <taxon>Verrucomicrobiota</taxon>
        <taxon>Opitutia</taxon>
        <taxon>Puniceicoccales</taxon>
        <taxon>Cerasicoccaceae</taxon>
        <taxon>Ruficoccus</taxon>
    </lineage>
</organism>
<protein>
    <recommendedName>
        <fullName evidence="4">Right handed beta helix domain-containing protein</fullName>
    </recommendedName>
</protein>
<evidence type="ECO:0000313" key="2">
    <source>
        <dbReference type="EMBL" id="MBC2593459.1"/>
    </source>
</evidence>
<comment type="caution">
    <text evidence="2">The sequence shown here is derived from an EMBL/GenBank/DDBJ whole genome shotgun (WGS) entry which is preliminary data.</text>
</comment>
<evidence type="ECO:0000313" key="3">
    <source>
        <dbReference type="Proteomes" id="UP000546464"/>
    </source>
</evidence>
<evidence type="ECO:0000256" key="1">
    <source>
        <dbReference type="SAM" id="SignalP"/>
    </source>
</evidence>
<proteinExistence type="predicted"/>
<dbReference type="InterPro" id="IPR012334">
    <property type="entry name" value="Pectin_lyas_fold"/>
</dbReference>
<dbReference type="Proteomes" id="UP000546464">
    <property type="component" value="Unassembled WGS sequence"/>
</dbReference>